<gene>
    <name evidence="5" type="primary">LOC108710576</name>
</gene>
<dbReference type="AlphaFoldDB" id="A0A8J1MM41"/>
<evidence type="ECO:0000256" key="3">
    <source>
        <dbReference type="SAM" id="SignalP"/>
    </source>
</evidence>
<feature type="compositionally biased region" description="Basic and acidic residues" evidence="1">
    <location>
        <begin position="376"/>
        <end position="405"/>
    </location>
</feature>
<feature type="region of interest" description="Disordered" evidence="1">
    <location>
        <begin position="271"/>
        <end position="417"/>
    </location>
</feature>
<evidence type="ECO:0000313" key="5">
    <source>
        <dbReference type="RefSeq" id="XP_041442120.1"/>
    </source>
</evidence>
<protein>
    <submittedName>
        <fullName evidence="5">Uncharacterized protein LOC108710576 isoform X1</fullName>
    </submittedName>
</protein>
<keyword evidence="2" id="KW-0812">Transmembrane</keyword>
<evidence type="ECO:0000256" key="1">
    <source>
        <dbReference type="SAM" id="MobiDB-lite"/>
    </source>
</evidence>
<feature type="signal peptide" evidence="3">
    <location>
        <begin position="1"/>
        <end position="21"/>
    </location>
</feature>
<dbReference type="GeneID" id="108710576"/>
<accession>A0A8J1MM41</accession>
<name>A0A8J1MM41_XENLA</name>
<keyword evidence="2" id="KW-1133">Transmembrane helix</keyword>
<evidence type="ECO:0000256" key="2">
    <source>
        <dbReference type="SAM" id="Phobius"/>
    </source>
</evidence>
<dbReference type="RefSeq" id="XP_041442120.1">
    <property type="nucleotide sequence ID" value="XM_041586186.1"/>
</dbReference>
<feature type="chain" id="PRO_5035150079" evidence="3">
    <location>
        <begin position="22"/>
        <end position="450"/>
    </location>
</feature>
<feature type="region of interest" description="Disordered" evidence="1">
    <location>
        <begin position="183"/>
        <end position="216"/>
    </location>
</feature>
<dbReference type="Proteomes" id="UP000186698">
    <property type="component" value="Chromosome 3L"/>
</dbReference>
<feature type="region of interest" description="Disordered" evidence="1">
    <location>
        <begin position="63"/>
        <end position="85"/>
    </location>
</feature>
<feature type="region of interest" description="Disordered" evidence="1">
    <location>
        <begin position="140"/>
        <end position="160"/>
    </location>
</feature>
<feature type="transmembrane region" description="Helical" evidence="2">
    <location>
        <begin position="106"/>
        <end position="130"/>
    </location>
</feature>
<feature type="transmembrane region" description="Helical" evidence="2">
    <location>
        <begin position="237"/>
        <end position="256"/>
    </location>
</feature>
<sequence>MERKISWQILLFLSYFLYISSKFTDSKNTYTNAEYPDYLSGALEIQSGKQIESDDVPSGAFEIQGGNKIESSTPSNDMSNGVTTDKEDNTINNIMKGAGHNIQLDLFWKVFITVGLIVVALIALVCYFLCNKCKKRKEDIEAPEEEAAVNGAQTDDSKNTYTNAEYPDYLSGALEIQSGKQIESDDVPSGEFEIQGGNKIESSTPSNDMSNGVTTDKEDNTINNIMKGAGHNIQLDLFWKVFITVGLIVVALIALVCYCLCKKCKKRKEDIEAPEEEAAVNGAQTDGTKTPVEAGITTEEETGKEVPKKKEEHGPDKIPEEKKAEEVPKKKEEHGPDKIPEEKKAEQDKIKPKCKEEHGKEEAEITTPNNITEKGVVLKDKEMKEENKSKIEPNSKDEEVEKNEEIMAETSTDDKKERGAQKYKYILPCAIKNKRDWRRRKRLKLRICHV</sequence>
<dbReference type="KEGG" id="xla:108710576"/>
<feature type="compositionally biased region" description="Polar residues" evidence="1">
    <location>
        <begin position="151"/>
        <end position="160"/>
    </location>
</feature>
<proteinExistence type="predicted"/>
<feature type="compositionally biased region" description="Polar residues" evidence="1">
    <location>
        <begin position="200"/>
        <end position="214"/>
    </location>
</feature>
<reference evidence="5" key="1">
    <citation type="submission" date="2025-08" db="UniProtKB">
        <authorList>
            <consortium name="RefSeq"/>
        </authorList>
    </citation>
    <scope>IDENTIFICATION</scope>
    <source>
        <strain evidence="5">J_2021</strain>
        <tissue evidence="5">Erythrocytes</tissue>
    </source>
</reference>
<feature type="compositionally biased region" description="Basic and acidic residues" evidence="1">
    <location>
        <begin position="301"/>
        <end position="363"/>
    </location>
</feature>
<keyword evidence="3" id="KW-0732">Signal</keyword>
<feature type="compositionally biased region" description="Polar residues" evidence="1">
    <location>
        <begin position="69"/>
        <end position="83"/>
    </location>
</feature>
<evidence type="ECO:0000313" key="4">
    <source>
        <dbReference type="Proteomes" id="UP000186698"/>
    </source>
</evidence>
<organism evidence="4 5">
    <name type="scientific">Xenopus laevis</name>
    <name type="common">African clawed frog</name>
    <dbReference type="NCBI Taxonomy" id="8355"/>
    <lineage>
        <taxon>Eukaryota</taxon>
        <taxon>Metazoa</taxon>
        <taxon>Chordata</taxon>
        <taxon>Craniata</taxon>
        <taxon>Vertebrata</taxon>
        <taxon>Euteleostomi</taxon>
        <taxon>Amphibia</taxon>
        <taxon>Batrachia</taxon>
        <taxon>Anura</taxon>
        <taxon>Pipoidea</taxon>
        <taxon>Pipidae</taxon>
        <taxon>Xenopodinae</taxon>
        <taxon>Xenopus</taxon>
        <taxon>Xenopus</taxon>
    </lineage>
</organism>
<keyword evidence="4" id="KW-1185">Reference proteome</keyword>
<keyword evidence="2" id="KW-0472">Membrane</keyword>